<accession>A0A915JB35</accession>
<protein>
    <submittedName>
        <fullName evidence="2">Uncharacterized protein</fullName>
    </submittedName>
</protein>
<dbReference type="Proteomes" id="UP000887565">
    <property type="component" value="Unplaced"/>
</dbReference>
<sequence>MQSSEEGILMEIAQVTPFSMWSTLKHELRTSHEQEIFELCIDECCRKADSKLKSYSVYVENLQPVYDHMKAVFNLIRIPMTDLMLNSIVKVDQDPNGRRRSEILNGMKINLDFAHEYFTTRYEKGITGF</sequence>
<reference evidence="2" key="1">
    <citation type="submission" date="2022-11" db="UniProtKB">
        <authorList>
            <consortium name="WormBaseParasite"/>
        </authorList>
    </citation>
    <scope>IDENTIFICATION</scope>
</reference>
<evidence type="ECO:0000313" key="1">
    <source>
        <dbReference type="Proteomes" id="UP000887565"/>
    </source>
</evidence>
<keyword evidence="1" id="KW-1185">Reference proteome</keyword>
<proteinExistence type="predicted"/>
<dbReference type="WBParaSite" id="nRc.2.0.1.t23694-RA">
    <property type="protein sequence ID" value="nRc.2.0.1.t23694-RA"/>
    <property type="gene ID" value="nRc.2.0.1.g23694"/>
</dbReference>
<dbReference type="AlphaFoldDB" id="A0A915JB35"/>
<organism evidence="1 2">
    <name type="scientific">Romanomermis culicivorax</name>
    <name type="common">Nematode worm</name>
    <dbReference type="NCBI Taxonomy" id="13658"/>
    <lineage>
        <taxon>Eukaryota</taxon>
        <taxon>Metazoa</taxon>
        <taxon>Ecdysozoa</taxon>
        <taxon>Nematoda</taxon>
        <taxon>Enoplea</taxon>
        <taxon>Dorylaimia</taxon>
        <taxon>Mermithida</taxon>
        <taxon>Mermithoidea</taxon>
        <taxon>Mermithidae</taxon>
        <taxon>Romanomermis</taxon>
    </lineage>
</organism>
<evidence type="ECO:0000313" key="2">
    <source>
        <dbReference type="WBParaSite" id="nRc.2.0.1.t23694-RA"/>
    </source>
</evidence>
<name>A0A915JB35_ROMCU</name>